<reference evidence="2 3" key="1">
    <citation type="journal article" date="2009" name="Stand. Genomic Sci.">
        <title>Complete genome sequence of Pirellula staleyi type strain (ATCC 27377).</title>
        <authorList>
            <person name="Clum A."/>
            <person name="Tindall B.J."/>
            <person name="Sikorski J."/>
            <person name="Ivanova N."/>
            <person name="Mavrommatis K."/>
            <person name="Lucas S."/>
            <person name="Glavina del Rio T."/>
            <person name="Nolan M."/>
            <person name="Chen F."/>
            <person name="Tice H."/>
            <person name="Pitluck S."/>
            <person name="Cheng J.F."/>
            <person name="Chertkov O."/>
            <person name="Brettin T."/>
            <person name="Han C."/>
            <person name="Detter J.C."/>
            <person name="Kuske C."/>
            <person name="Bruce D."/>
            <person name="Goodwin L."/>
            <person name="Ovchinikova G."/>
            <person name="Pati A."/>
            <person name="Mikhailova N."/>
            <person name="Chen A."/>
            <person name="Palaniappan K."/>
            <person name="Land M."/>
            <person name="Hauser L."/>
            <person name="Chang Y.J."/>
            <person name="Jeffries C.D."/>
            <person name="Chain P."/>
            <person name="Rohde M."/>
            <person name="Goker M."/>
            <person name="Bristow J."/>
            <person name="Eisen J.A."/>
            <person name="Markowitz V."/>
            <person name="Hugenholtz P."/>
            <person name="Kyrpides N.C."/>
            <person name="Klenk H.P."/>
            <person name="Lapidus A."/>
        </authorList>
    </citation>
    <scope>NUCLEOTIDE SEQUENCE [LARGE SCALE GENOMIC DNA]</scope>
    <source>
        <strain evidence="3">ATCC 27377 / DSM 6068 / ICPB 4128</strain>
    </source>
</reference>
<dbReference type="OrthoDB" id="261253at2"/>
<dbReference type="AlphaFoldDB" id="D2R2T2"/>
<protein>
    <recommendedName>
        <fullName evidence="4">GYF domain-containing protein</fullName>
    </recommendedName>
</protein>
<keyword evidence="1" id="KW-0812">Transmembrane</keyword>
<dbReference type="HOGENOM" id="CLU_1169813_0_0_0"/>
<evidence type="ECO:0000313" key="2">
    <source>
        <dbReference type="EMBL" id="ADB16922.1"/>
    </source>
</evidence>
<proteinExistence type="predicted"/>
<feature type="transmembrane region" description="Helical" evidence="1">
    <location>
        <begin position="159"/>
        <end position="185"/>
    </location>
</feature>
<gene>
    <name evidence="2" type="ordered locus">Psta_2251</name>
</gene>
<feature type="transmembrane region" description="Helical" evidence="1">
    <location>
        <begin position="206"/>
        <end position="235"/>
    </location>
</feature>
<dbReference type="Proteomes" id="UP000001887">
    <property type="component" value="Chromosome"/>
</dbReference>
<dbReference type="KEGG" id="psl:Psta_2251"/>
<organism evidence="2 3">
    <name type="scientific">Pirellula staleyi (strain ATCC 27377 / DSM 6068 / ICPB 4128)</name>
    <name type="common">Pirella staleyi</name>
    <dbReference type="NCBI Taxonomy" id="530564"/>
    <lineage>
        <taxon>Bacteria</taxon>
        <taxon>Pseudomonadati</taxon>
        <taxon>Planctomycetota</taxon>
        <taxon>Planctomycetia</taxon>
        <taxon>Pirellulales</taxon>
        <taxon>Pirellulaceae</taxon>
        <taxon>Pirellula</taxon>
    </lineage>
</organism>
<sequence>MPLEFSCASCNRQLRVGQEHAGKTIRCPACGQISTAPIPGSPNIPSAVDIAGKDSSPQWFMRSPDGREFGPISRAELDRWARERRVFVGCLVRDENANLWTPAETLYPQLAHGEKPSLSPSSLPPMSVSGYSSGGYGSSPSPMPGVSASGVYLTPHRGALILILGILGLATNCVLLSFFAWVMGGNDLREMREGRMDRSGEAITRVGYYLGMIISVLTILGIVAILGILMTVAIFGN</sequence>
<evidence type="ECO:0008006" key="4">
    <source>
        <dbReference type="Google" id="ProtNLM"/>
    </source>
</evidence>
<evidence type="ECO:0000256" key="1">
    <source>
        <dbReference type="SAM" id="Phobius"/>
    </source>
</evidence>
<dbReference type="STRING" id="530564.Psta_2251"/>
<keyword evidence="1" id="KW-0472">Membrane</keyword>
<dbReference type="EMBL" id="CP001848">
    <property type="protein sequence ID" value="ADB16922.1"/>
    <property type="molecule type" value="Genomic_DNA"/>
</dbReference>
<keyword evidence="1" id="KW-1133">Transmembrane helix</keyword>
<name>D2R2T2_PIRSD</name>
<dbReference type="eggNOG" id="COG2314">
    <property type="taxonomic scope" value="Bacteria"/>
</dbReference>
<keyword evidence="3" id="KW-1185">Reference proteome</keyword>
<accession>D2R2T2</accession>
<evidence type="ECO:0000313" key="3">
    <source>
        <dbReference type="Proteomes" id="UP000001887"/>
    </source>
</evidence>